<dbReference type="EMBL" id="KI912113">
    <property type="protein sequence ID" value="ETS79859.1"/>
    <property type="molecule type" value="Genomic_DNA"/>
</dbReference>
<dbReference type="OrthoDB" id="4737824at2759"/>
<dbReference type="HOGENOM" id="CLU_1518412_0_0_1"/>
<proteinExistence type="predicted"/>
<reference evidence="3" key="1">
    <citation type="journal article" date="2015" name="BMC Genomics">
        <title>Genomic and transcriptomic analysis of the endophytic fungus Pestalotiopsis fici reveals its lifestyle and high potential for synthesis of natural products.</title>
        <authorList>
            <person name="Wang X."/>
            <person name="Zhang X."/>
            <person name="Liu L."/>
            <person name="Xiang M."/>
            <person name="Wang W."/>
            <person name="Sun X."/>
            <person name="Che Y."/>
            <person name="Guo L."/>
            <person name="Liu G."/>
            <person name="Guo L."/>
            <person name="Wang C."/>
            <person name="Yin W.B."/>
            <person name="Stadler M."/>
            <person name="Zhang X."/>
            <person name="Liu X."/>
        </authorList>
    </citation>
    <scope>NUCLEOTIDE SEQUENCE [LARGE SCALE GENOMIC DNA]</scope>
    <source>
        <strain evidence="3">W106-1 / CGMCC3.15140</strain>
    </source>
</reference>
<dbReference type="Proteomes" id="UP000030651">
    <property type="component" value="Unassembled WGS sequence"/>
</dbReference>
<evidence type="ECO:0000313" key="2">
    <source>
        <dbReference type="EMBL" id="ETS79859.1"/>
    </source>
</evidence>
<dbReference type="InParanoid" id="W3X1G9"/>
<sequence>MSAASFSPDSNSTSHSGRRIGAHISRRDSGCYSDSCSSEPYPYDAFYKDKPTPDYLNSQAIDQQISGWTIVQIGLRIISLFLSGMVAGCSIRGYLTGLILWLPLVIVIVLWEVAELLAFAVQRTHGLPRKAHVIVEFLIALGALAYTGLSVWEIFVFRGYRSIVEFAVVTGLCAVIS</sequence>
<feature type="transmembrane region" description="Helical" evidence="1">
    <location>
        <begin position="73"/>
        <end position="95"/>
    </location>
</feature>
<protein>
    <submittedName>
        <fullName evidence="2">Uncharacterized protein</fullName>
    </submittedName>
</protein>
<evidence type="ECO:0000256" key="1">
    <source>
        <dbReference type="SAM" id="Phobius"/>
    </source>
</evidence>
<keyword evidence="1" id="KW-1133">Transmembrane helix</keyword>
<dbReference type="KEGG" id="pfy:PFICI_07388"/>
<feature type="transmembrane region" description="Helical" evidence="1">
    <location>
        <begin position="101"/>
        <end position="121"/>
    </location>
</feature>
<name>W3X1G9_PESFW</name>
<gene>
    <name evidence="2" type="ORF">PFICI_07388</name>
</gene>
<accession>W3X1G9</accession>
<keyword evidence="1" id="KW-0812">Transmembrane</keyword>
<evidence type="ECO:0000313" key="3">
    <source>
        <dbReference type="Proteomes" id="UP000030651"/>
    </source>
</evidence>
<keyword evidence="1" id="KW-0472">Membrane</keyword>
<keyword evidence="3" id="KW-1185">Reference proteome</keyword>
<dbReference type="AlphaFoldDB" id="W3X1G9"/>
<dbReference type="GeneID" id="19272401"/>
<feature type="transmembrane region" description="Helical" evidence="1">
    <location>
        <begin position="133"/>
        <end position="152"/>
    </location>
</feature>
<dbReference type="RefSeq" id="XP_007834160.1">
    <property type="nucleotide sequence ID" value="XM_007835969.1"/>
</dbReference>
<organism evidence="2 3">
    <name type="scientific">Pestalotiopsis fici (strain W106-1 / CGMCC3.15140)</name>
    <dbReference type="NCBI Taxonomy" id="1229662"/>
    <lineage>
        <taxon>Eukaryota</taxon>
        <taxon>Fungi</taxon>
        <taxon>Dikarya</taxon>
        <taxon>Ascomycota</taxon>
        <taxon>Pezizomycotina</taxon>
        <taxon>Sordariomycetes</taxon>
        <taxon>Xylariomycetidae</taxon>
        <taxon>Amphisphaeriales</taxon>
        <taxon>Sporocadaceae</taxon>
        <taxon>Pestalotiopsis</taxon>
    </lineage>
</organism>